<sequence>MTMNKIESYPIFEADQVLTNNHLNDTVNYLDRQSRLSRVRLIGNGIVCGLEITVADEGIVISGGHGITSQGYLIEHCQQEYTHYTGYISPDIPTGLNLITGCGDGPESLPYYGVEGIFELLPPDSQVTAKTPISTLKAYEYVVVLLLEAKQVRLKNCDTNDCNDKGGRLDFEVKPLLVHSDLLNGSVESVFNTILLKRYGVPVGDRLENGEQVLQAFYDIVDNDTLDRLGQNLNRCWDRYAHLLGLPESNPFEKLDLKVIRDKHSYQNGNFHYIQYFYDFIDDLVKAFGEFTGKAQDFFGGCRANEGAFPLHLLLGLASESTQFGHWDNYRQYFVPVHYLYGQRHLKEEVTQLLQRLKYMVEEFDSTLPSKNQLVAITPSYIGKESLSDRCIPFYYRRESLDQWWDFQRNKQGNGRMARGTGITISPIRNTTGNVLLYDIERFNAFRIEGHVGKRYSTALAEIVTERDRFNLPFDVVALSAVDLKDITNGNEVTCNVQDLESNYNVLIAGLLCRVEQILTYVGSLRPKRDVVIGDVLVADTINVGKIASLPTFSKKVSSIKKEVAAKKKVTTQPVSEKVNYIGRVVDLDTDDTEIKLMDFVAKDINAFLVTDRKLFEYVLPKPDLLLVFLQQLNAILGYLFEHDLPDFKVDAYNALWADYQSTVNSIIKESANSQNEALKEYFAPKNNNVLFNCANEELYAIREEYNERLNRYQEAVTFAKYFEKHKGLEHKAGVPKGGTFVLVYQPPAARYSAIIPERDLRLVAQPIEGSQLVKSTAAATKAIAANTMLLGSNRKIYTDAVSLIEQLNLGTAASKVLDALKKREEEEKQVSQLPNGVVIADFYVPYVCKSDCPPIAYVFPTSPDEPSEPGKPDEHLPTVSIEPTVFCIADKKEYPIKTNPEGGKLTINDKESEPKIVPARLGAGTFKVAYILESGAVAATQFVVQEKADADFGISAATYSEREGNWNVTLKSIAPNADTGSTQWLMDGKPIAADQSEVTQLLTPNNPKSAITYAIRESICGAAERTRTFIREDHTRTIGSDAASVTIPVKTSGVINLVAAPKGVVVKDGALVIPAAQLMKEGMKSAIIAYHYPNGDEVILAVLTVTLGTAAFEMVIGVPDSSTVLTRRGAVTAVNIALKALSDGGTSKWTVNGKAAKATASIPLKEFDQLKELVITHQIEFGDGSGSAVKTFTQSITALRKQLEASKGKIIVE</sequence>
<dbReference type="EMBL" id="BMER01000001">
    <property type="protein sequence ID" value="GGG77879.1"/>
    <property type="molecule type" value="Genomic_DNA"/>
</dbReference>
<reference evidence="1" key="2">
    <citation type="submission" date="2020-09" db="EMBL/GenBank/DDBJ databases">
        <authorList>
            <person name="Sun Q."/>
            <person name="Zhou Y."/>
        </authorList>
    </citation>
    <scope>NUCLEOTIDE SEQUENCE</scope>
    <source>
        <strain evidence="1">CGMCC 1.12195</strain>
    </source>
</reference>
<keyword evidence="2" id="KW-1185">Reference proteome</keyword>
<name>A0A917HH33_9SPHI</name>
<reference evidence="1" key="1">
    <citation type="journal article" date="2014" name="Int. J. Syst. Evol. Microbiol.">
        <title>Complete genome sequence of Corynebacterium casei LMG S-19264T (=DSM 44701T), isolated from a smear-ripened cheese.</title>
        <authorList>
            <consortium name="US DOE Joint Genome Institute (JGI-PGF)"/>
            <person name="Walter F."/>
            <person name="Albersmeier A."/>
            <person name="Kalinowski J."/>
            <person name="Ruckert C."/>
        </authorList>
    </citation>
    <scope>NUCLEOTIDE SEQUENCE</scope>
    <source>
        <strain evidence="1">CGMCC 1.12195</strain>
    </source>
</reference>
<proteinExistence type="predicted"/>
<evidence type="ECO:0000313" key="2">
    <source>
        <dbReference type="Proteomes" id="UP000660862"/>
    </source>
</evidence>
<dbReference type="AlphaFoldDB" id="A0A917HH33"/>
<organism evidence="1 2">
    <name type="scientific">Parapedobacter pyrenivorans</name>
    <dbReference type="NCBI Taxonomy" id="1305674"/>
    <lineage>
        <taxon>Bacteria</taxon>
        <taxon>Pseudomonadati</taxon>
        <taxon>Bacteroidota</taxon>
        <taxon>Sphingobacteriia</taxon>
        <taxon>Sphingobacteriales</taxon>
        <taxon>Sphingobacteriaceae</taxon>
        <taxon>Parapedobacter</taxon>
    </lineage>
</organism>
<gene>
    <name evidence="1" type="ORF">GCM10007415_07320</name>
</gene>
<protein>
    <submittedName>
        <fullName evidence="1">Uncharacterized protein</fullName>
    </submittedName>
</protein>
<accession>A0A917HH33</accession>
<comment type="caution">
    <text evidence="1">The sequence shown here is derived from an EMBL/GenBank/DDBJ whole genome shotgun (WGS) entry which is preliminary data.</text>
</comment>
<evidence type="ECO:0000313" key="1">
    <source>
        <dbReference type="EMBL" id="GGG77879.1"/>
    </source>
</evidence>
<dbReference type="Proteomes" id="UP000660862">
    <property type="component" value="Unassembled WGS sequence"/>
</dbReference>